<gene>
    <name evidence="1" type="ORF">RUM43_010620</name>
</gene>
<organism evidence="1 2">
    <name type="scientific">Polyplax serrata</name>
    <name type="common">Common mouse louse</name>
    <dbReference type="NCBI Taxonomy" id="468196"/>
    <lineage>
        <taxon>Eukaryota</taxon>
        <taxon>Metazoa</taxon>
        <taxon>Ecdysozoa</taxon>
        <taxon>Arthropoda</taxon>
        <taxon>Hexapoda</taxon>
        <taxon>Insecta</taxon>
        <taxon>Pterygota</taxon>
        <taxon>Neoptera</taxon>
        <taxon>Paraneoptera</taxon>
        <taxon>Psocodea</taxon>
        <taxon>Troctomorpha</taxon>
        <taxon>Phthiraptera</taxon>
        <taxon>Anoplura</taxon>
        <taxon>Polyplacidae</taxon>
        <taxon>Polyplax</taxon>
    </lineage>
</organism>
<dbReference type="EMBL" id="JAWJWE010000004">
    <property type="protein sequence ID" value="KAK6636956.1"/>
    <property type="molecule type" value="Genomic_DNA"/>
</dbReference>
<sequence>MANGEVKRGQHPGPCDVHNDINYRFEPSKNCNQQINDVATGRKQPENMAAACLLAYFHKVPYRKHSSLIGAREVQVAHSIPNGSRFLRDR</sequence>
<comment type="caution">
    <text evidence="1">The sequence shown here is derived from an EMBL/GenBank/DDBJ whole genome shotgun (WGS) entry which is preliminary data.</text>
</comment>
<dbReference type="AlphaFoldDB" id="A0AAN8S7C0"/>
<dbReference type="Proteomes" id="UP001372834">
    <property type="component" value="Unassembled WGS sequence"/>
</dbReference>
<name>A0AAN8S7C0_POLSC</name>
<evidence type="ECO:0000313" key="2">
    <source>
        <dbReference type="Proteomes" id="UP001372834"/>
    </source>
</evidence>
<proteinExistence type="predicted"/>
<accession>A0AAN8S7C0</accession>
<evidence type="ECO:0000313" key="1">
    <source>
        <dbReference type="EMBL" id="KAK6636956.1"/>
    </source>
</evidence>
<protein>
    <submittedName>
        <fullName evidence="1">Uncharacterized protein</fullName>
    </submittedName>
</protein>
<reference evidence="1 2" key="1">
    <citation type="submission" date="2023-10" db="EMBL/GenBank/DDBJ databases">
        <title>Genomes of two closely related lineages of the louse Polyplax serrata with different host specificities.</title>
        <authorList>
            <person name="Martinu J."/>
            <person name="Tarabai H."/>
            <person name="Stefka J."/>
            <person name="Hypsa V."/>
        </authorList>
    </citation>
    <scope>NUCLEOTIDE SEQUENCE [LARGE SCALE GENOMIC DNA]</scope>
    <source>
        <strain evidence="1">HR10_N</strain>
    </source>
</reference>